<dbReference type="PANTHER" id="PTHR43701:SF5">
    <property type="entry name" value="MEMBRANE TRANSPORTER PROTEIN-RELATED"/>
    <property type="match status" value="1"/>
</dbReference>
<organism evidence="6 7">
    <name type="scientific">Methylobacterium nodulans (strain LMG 21967 / CNCM I-2342 / ORS 2060)</name>
    <dbReference type="NCBI Taxonomy" id="460265"/>
    <lineage>
        <taxon>Bacteria</taxon>
        <taxon>Pseudomonadati</taxon>
        <taxon>Pseudomonadota</taxon>
        <taxon>Alphaproteobacteria</taxon>
        <taxon>Hyphomicrobiales</taxon>
        <taxon>Methylobacteriaceae</taxon>
        <taxon>Methylobacterium</taxon>
    </lineage>
</organism>
<dbReference type="PANTHER" id="PTHR43701">
    <property type="entry name" value="MEMBRANE TRANSPORTER PROTEIN MJ0441-RELATED"/>
    <property type="match status" value="1"/>
</dbReference>
<evidence type="ECO:0000256" key="1">
    <source>
        <dbReference type="ARBA" id="ARBA00004141"/>
    </source>
</evidence>
<dbReference type="InterPro" id="IPR002781">
    <property type="entry name" value="TM_pro_TauE-like"/>
</dbReference>
<keyword evidence="6" id="KW-0614">Plasmid</keyword>
<feature type="transmembrane region" description="Helical" evidence="5">
    <location>
        <begin position="125"/>
        <end position="144"/>
    </location>
</feature>
<dbReference type="HOGENOM" id="CLU_045498_9_0_5"/>
<sequence>MTATLLSLGLVSGLMIGCVGIGGVILVPVMTLGIGIPIGTAIAAAMAGYVLTGLSGTLVFGRNGSIRWTLALSLCLGAAPGALLGAWASGAINAHIIEMLIAALAIMSGLYNLRGNSVVDTPPLALGTLGFVAMGACVGLLSAVTGTGGPVILVPLLLTFGYPVLTAVGLGQAIQLPVAALATLGAYAFGSLDIYLSVLLSIGLAVGSTVGAGVAHHVPRATLRTIAASVLIATGAFIIFRLVI</sequence>
<evidence type="ECO:0000256" key="2">
    <source>
        <dbReference type="ARBA" id="ARBA00022692"/>
    </source>
</evidence>
<dbReference type="Proteomes" id="UP000008207">
    <property type="component" value="Plasmid pMNOD01"/>
</dbReference>
<geneLocation type="plasmid" evidence="6 7">
    <name>pMNOD01</name>
</geneLocation>
<dbReference type="OrthoDB" id="8019530at2"/>
<feature type="transmembrane region" description="Helical" evidence="5">
    <location>
        <begin position="68"/>
        <end position="88"/>
    </location>
</feature>
<dbReference type="EMBL" id="CP001350">
    <property type="protein sequence ID" value="ACL62502.1"/>
    <property type="molecule type" value="Genomic_DNA"/>
</dbReference>
<accession>B8IVR2</accession>
<comment type="similarity">
    <text evidence="5">Belongs to the 4-toluene sulfonate uptake permease (TSUP) (TC 2.A.102) family.</text>
</comment>
<feature type="transmembrane region" description="Helical" evidence="5">
    <location>
        <begin position="194"/>
        <end position="215"/>
    </location>
</feature>
<dbReference type="KEGG" id="mno:Mnod_8368"/>
<proteinExistence type="inferred from homology"/>
<evidence type="ECO:0000313" key="7">
    <source>
        <dbReference type="Proteomes" id="UP000008207"/>
    </source>
</evidence>
<evidence type="ECO:0000313" key="6">
    <source>
        <dbReference type="EMBL" id="ACL62502.1"/>
    </source>
</evidence>
<dbReference type="AlphaFoldDB" id="B8IVR2"/>
<keyword evidence="2 5" id="KW-0812">Transmembrane</keyword>
<feature type="transmembrane region" description="Helical" evidence="5">
    <location>
        <begin position="36"/>
        <end position="61"/>
    </location>
</feature>
<keyword evidence="7" id="KW-1185">Reference proteome</keyword>
<keyword evidence="5" id="KW-1003">Cell membrane</keyword>
<evidence type="ECO:0000256" key="5">
    <source>
        <dbReference type="RuleBase" id="RU363041"/>
    </source>
</evidence>
<feature type="transmembrane region" description="Helical" evidence="5">
    <location>
        <begin position="7"/>
        <end position="30"/>
    </location>
</feature>
<dbReference type="InterPro" id="IPR051598">
    <property type="entry name" value="TSUP/Inactive_protease-like"/>
</dbReference>
<comment type="subcellular location">
    <subcellularLocation>
        <location evidence="5">Cell membrane</location>
        <topology evidence="5">Multi-pass membrane protein</topology>
    </subcellularLocation>
    <subcellularLocation>
        <location evidence="1">Membrane</location>
        <topology evidence="1">Multi-pass membrane protein</topology>
    </subcellularLocation>
</comment>
<evidence type="ECO:0000256" key="4">
    <source>
        <dbReference type="ARBA" id="ARBA00023136"/>
    </source>
</evidence>
<dbReference type="RefSeq" id="WP_015934050.1">
    <property type="nucleotide sequence ID" value="NC_011892.1"/>
</dbReference>
<dbReference type="GO" id="GO:0005886">
    <property type="term" value="C:plasma membrane"/>
    <property type="evidence" value="ECO:0007669"/>
    <property type="project" value="UniProtKB-SubCell"/>
</dbReference>
<evidence type="ECO:0000256" key="3">
    <source>
        <dbReference type="ARBA" id="ARBA00022989"/>
    </source>
</evidence>
<protein>
    <recommendedName>
        <fullName evidence="5">Probable membrane transporter protein</fullName>
    </recommendedName>
</protein>
<dbReference type="Pfam" id="PF01925">
    <property type="entry name" value="TauE"/>
    <property type="match status" value="1"/>
</dbReference>
<keyword evidence="3 5" id="KW-1133">Transmembrane helix</keyword>
<gene>
    <name evidence="6" type="ordered locus">Mnod_8368</name>
</gene>
<name>B8IVR2_METNO</name>
<feature type="transmembrane region" description="Helical" evidence="5">
    <location>
        <begin position="221"/>
        <end position="243"/>
    </location>
</feature>
<reference evidence="7" key="1">
    <citation type="submission" date="2009-01" db="EMBL/GenBank/DDBJ databases">
        <title>Complete sequence of plasmid 1 of Methylobacterium nodulans ORS 2060.</title>
        <authorList>
            <consortium name="US DOE Joint Genome Institute"/>
            <person name="Lucas S."/>
            <person name="Copeland A."/>
            <person name="Lapidus A."/>
            <person name="Glavina del Rio T."/>
            <person name="Dalin E."/>
            <person name="Tice H."/>
            <person name="Bruce D."/>
            <person name="Goodwin L."/>
            <person name="Pitluck S."/>
            <person name="Sims D."/>
            <person name="Brettin T."/>
            <person name="Detter J.C."/>
            <person name="Han C."/>
            <person name="Larimer F."/>
            <person name="Land M."/>
            <person name="Hauser L."/>
            <person name="Kyrpides N."/>
            <person name="Ivanova N."/>
            <person name="Marx C.J."/>
            <person name="Richardson P."/>
        </authorList>
    </citation>
    <scope>NUCLEOTIDE SEQUENCE [LARGE SCALE GENOMIC DNA]</scope>
    <source>
        <strain evidence="7">LMG 21967 / CNCM I-2342 / ORS 2060</strain>
        <plasmid evidence="7">Plasmid pMNOD01</plasmid>
    </source>
</reference>
<keyword evidence="4 5" id="KW-0472">Membrane</keyword>
<feature type="transmembrane region" description="Helical" evidence="5">
    <location>
        <begin position="94"/>
        <end position="113"/>
    </location>
</feature>